<evidence type="ECO:0000313" key="9">
    <source>
        <dbReference type="EMBL" id="KAG2263851.1"/>
    </source>
</evidence>
<keyword evidence="6" id="KW-0520">NAD</keyword>
<evidence type="ECO:0000256" key="4">
    <source>
        <dbReference type="ARBA" id="ARBA00022827"/>
    </source>
</evidence>
<reference evidence="9 10" key="1">
    <citation type="submission" date="2020-02" db="EMBL/GenBank/DDBJ databases">
        <authorList>
            <person name="Ma Q."/>
            <person name="Huang Y."/>
            <person name="Song X."/>
            <person name="Pei D."/>
        </authorList>
    </citation>
    <scope>NUCLEOTIDE SEQUENCE [LARGE SCALE GENOMIC DNA]</scope>
    <source>
        <strain evidence="9">Sxm20200214</strain>
        <tissue evidence="9">Leaf</tissue>
    </source>
</reference>
<protein>
    <recommendedName>
        <fullName evidence="11">Dihydrolipoyl dehydrogenase</fullName>
    </recommendedName>
</protein>
<dbReference type="EMBL" id="JAAMPC010000014">
    <property type="protein sequence ID" value="KAG2263851.1"/>
    <property type="molecule type" value="Genomic_DNA"/>
</dbReference>
<proteinExistence type="inferred from homology"/>
<feature type="domain" description="FAD/NAD(P)-binding" evidence="8">
    <location>
        <begin position="218"/>
        <end position="295"/>
    </location>
</feature>
<dbReference type="InterPro" id="IPR050151">
    <property type="entry name" value="Class-I_Pyr_Nuc-Dis_Oxidored"/>
</dbReference>
<dbReference type="InterPro" id="IPR016156">
    <property type="entry name" value="FAD/NAD-linked_Rdtase_dimer_sf"/>
</dbReference>
<dbReference type="Proteomes" id="UP000886595">
    <property type="component" value="Unassembled WGS sequence"/>
</dbReference>
<evidence type="ECO:0000256" key="6">
    <source>
        <dbReference type="ARBA" id="ARBA00023027"/>
    </source>
</evidence>
<feature type="domain" description="Pyridine nucleotide-disulphide oxidoreductase dimerisation" evidence="7">
    <location>
        <begin position="314"/>
        <end position="440"/>
    </location>
</feature>
<organism evidence="9 10">
    <name type="scientific">Brassica carinata</name>
    <name type="common">Ethiopian mustard</name>
    <name type="synonym">Abyssinian cabbage</name>
    <dbReference type="NCBI Taxonomy" id="52824"/>
    <lineage>
        <taxon>Eukaryota</taxon>
        <taxon>Viridiplantae</taxon>
        <taxon>Streptophyta</taxon>
        <taxon>Embryophyta</taxon>
        <taxon>Tracheophyta</taxon>
        <taxon>Spermatophyta</taxon>
        <taxon>Magnoliopsida</taxon>
        <taxon>eudicotyledons</taxon>
        <taxon>Gunneridae</taxon>
        <taxon>Pentapetalae</taxon>
        <taxon>rosids</taxon>
        <taxon>malvids</taxon>
        <taxon>Brassicales</taxon>
        <taxon>Brassicaceae</taxon>
        <taxon>Brassiceae</taxon>
        <taxon>Brassica</taxon>
    </lineage>
</organism>
<comment type="cofactor">
    <cofactor evidence="1">
        <name>FAD</name>
        <dbReference type="ChEBI" id="CHEBI:57692"/>
    </cofactor>
</comment>
<dbReference type="GO" id="GO:0045252">
    <property type="term" value="C:oxoglutarate dehydrogenase complex"/>
    <property type="evidence" value="ECO:0007669"/>
    <property type="project" value="TreeGrafter"/>
</dbReference>
<dbReference type="InterPro" id="IPR004099">
    <property type="entry name" value="Pyr_nucl-diS_OxRdtase_dimer"/>
</dbReference>
<dbReference type="GO" id="GO:0006103">
    <property type="term" value="P:2-oxoglutarate metabolic process"/>
    <property type="evidence" value="ECO:0007669"/>
    <property type="project" value="TreeGrafter"/>
</dbReference>
<dbReference type="InterPro" id="IPR036188">
    <property type="entry name" value="FAD/NAD-bd_sf"/>
</dbReference>
<dbReference type="GO" id="GO:0004148">
    <property type="term" value="F:dihydrolipoyl dehydrogenase (NADH) activity"/>
    <property type="evidence" value="ECO:0007669"/>
    <property type="project" value="TreeGrafter"/>
</dbReference>
<dbReference type="Gene3D" id="3.50.50.60">
    <property type="entry name" value="FAD/NAD(P)-binding domain"/>
    <property type="match status" value="1"/>
</dbReference>
<dbReference type="Pfam" id="PF07992">
    <property type="entry name" value="Pyr_redox_2"/>
    <property type="match status" value="1"/>
</dbReference>
<dbReference type="FunFam" id="3.30.390.30:FF:000001">
    <property type="entry name" value="Dihydrolipoyl dehydrogenase"/>
    <property type="match status" value="1"/>
</dbReference>
<accession>A0A8X7U4A9</accession>
<evidence type="ECO:0000256" key="3">
    <source>
        <dbReference type="ARBA" id="ARBA00022630"/>
    </source>
</evidence>
<evidence type="ECO:0000256" key="5">
    <source>
        <dbReference type="ARBA" id="ARBA00023002"/>
    </source>
</evidence>
<comment type="similarity">
    <text evidence="2">Belongs to the class-I pyridine nucleotide-disulfide oxidoreductase family.</text>
</comment>
<dbReference type="InterPro" id="IPR023753">
    <property type="entry name" value="FAD/NAD-binding_dom"/>
</dbReference>
<dbReference type="PRINTS" id="PR00411">
    <property type="entry name" value="PNDRDTASEI"/>
</dbReference>
<dbReference type="PANTHER" id="PTHR22912:SF207">
    <property type="entry name" value="DIHYDROLIPOYL DEHYDROGENASE 2, CHLOROPLASTIC"/>
    <property type="match status" value="1"/>
</dbReference>
<evidence type="ECO:0000259" key="8">
    <source>
        <dbReference type="Pfam" id="PF07992"/>
    </source>
</evidence>
<dbReference type="GO" id="GO:0050660">
    <property type="term" value="F:flavin adenine dinucleotide binding"/>
    <property type="evidence" value="ECO:0007669"/>
    <property type="project" value="TreeGrafter"/>
</dbReference>
<keyword evidence="5" id="KW-0560">Oxidoreductase</keyword>
<dbReference type="Pfam" id="PF02852">
    <property type="entry name" value="Pyr_redox_dim"/>
    <property type="match status" value="1"/>
</dbReference>
<comment type="caution">
    <text evidence="9">The sequence shown here is derived from an EMBL/GenBank/DDBJ whole genome shotgun (WGS) entry which is preliminary data.</text>
</comment>
<dbReference type="Gene3D" id="3.30.390.30">
    <property type="match status" value="1"/>
</dbReference>
<keyword evidence="3" id="KW-0285">Flavoprotein</keyword>
<dbReference type="SUPFAM" id="SSF55424">
    <property type="entry name" value="FAD/NAD-linked reductases, dimerisation (C-terminal) domain"/>
    <property type="match status" value="1"/>
</dbReference>
<evidence type="ECO:0000256" key="1">
    <source>
        <dbReference type="ARBA" id="ARBA00001974"/>
    </source>
</evidence>
<dbReference type="GO" id="GO:0005739">
    <property type="term" value="C:mitochondrion"/>
    <property type="evidence" value="ECO:0007669"/>
    <property type="project" value="TreeGrafter"/>
</dbReference>
<name>A0A8X7U4A9_BRACI</name>
<evidence type="ECO:0000256" key="2">
    <source>
        <dbReference type="ARBA" id="ARBA00007532"/>
    </source>
</evidence>
<keyword evidence="4" id="KW-0274">FAD</keyword>
<keyword evidence="10" id="KW-1185">Reference proteome</keyword>
<evidence type="ECO:0000313" key="10">
    <source>
        <dbReference type="Proteomes" id="UP000886595"/>
    </source>
</evidence>
<dbReference type="SUPFAM" id="SSF51905">
    <property type="entry name" value="FAD/NAD(P)-binding domain"/>
    <property type="match status" value="1"/>
</dbReference>
<gene>
    <name evidence="9" type="ORF">Bca52824_070930</name>
</gene>
<dbReference type="PANTHER" id="PTHR22912">
    <property type="entry name" value="DISULFIDE OXIDOREDUCTASE"/>
    <property type="match status" value="1"/>
</dbReference>
<evidence type="ECO:0000259" key="7">
    <source>
        <dbReference type="Pfam" id="PF02852"/>
    </source>
</evidence>
<dbReference type="AlphaFoldDB" id="A0A8X7U4A9"/>
<dbReference type="OrthoDB" id="361797at2759"/>
<sequence>MQSALSLSFSQASLTTPNLPISSSNVAPRNLRLCGLRREAFGFSTPKQLTSCRFQTRSNRIEVSAAAGNGAPSDYDLVIIGAGVGGHGAALHAVSAAGYDRHGVADHASNLATKIRNNLTNSIRHGHKIRNPKSEPNPNRKTRPIIRPETGVCLFVTFSKVFISLSISKRLFFLFTKRFVTFIEALDQLMPGFDPEISKLAGSKIFICFLTLLYKEPKDTLEVDAALIATGRAPFTKMVLVWTLENINVATQRGFIPVDERMRVIDGNGKLVPHLYCIGDANGKLMLAHAASAQGISVVEQVTGRDHVLNHLSIPAACFTHPEISMVGLTEPQAREKAEKEGFKVSIAKDKFQGEHKGPTALAENEGEGLAKMIYRPDNGEILGVHIFGLHAADLIHEASNAIALGTRIQPDFSGFILMMVQDIKLAVHAHPTLSEVVDELFKAAKVESPASTTAQSVKAAV</sequence>
<evidence type="ECO:0008006" key="11">
    <source>
        <dbReference type="Google" id="ProtNLM"/>
    </source>
</evidence>